<evidence type="ECO:0000313" key="2">
    <source>
        <dbReference type="EMBL" id="KAL1507167.1"/>
    </source>
</evidence>
<proteinExistence type="predicted"/>
<dbReference type="AlphaFoldDB" id="A0AB34ITK6"/>
<comment type="caution">
    <text evidence="2">The sequence shown here is derived from an EMBL/GenBank/DDBJ whole genome shotgun (WGS) entry which is preliminary data.</text>
</comment>
<accession>A0AB34ITK6</accession>
<evidence type="ECO:0000256" key="1">
    <source>
        <dbReference type="SAM" id="MobiDB-lite"/>
    </source>
</evidence>
<gene>
    <name evidence="2" type="ORF">AB1Y20_008018</name>
</gene>
<dbReference type="EMBL" id="JBGBPQ010000018">
    <property type="protein sequence ID" value="KAL1507167.1"/>
    <property type="molecule type" value="Genomic_DNA"/>
</dbReference>
<dbReference type="Proteomes" id="UP001515480">
    <property type="component" value="Unassembled WGS sequence"/>
</dbReference>
<name>A0AB34ITK6_PRYPA</name>
<protein>
    <recommendedName>
        <fullName evidence="4">Protein of centriole 5</fullName>
    </recommendedName>
</protein>
<keyword evidence="3" id="KW-1185">Reference proteome</keyword>
<reference evidence="2 3" key="1">
    <citation type="journal article" date="2024" name="Science">
        <title>Giant polyketide synthase enzymes in the biosynthesis of giant marine polyether toxins.</title>
        <authorList>
            <person name="Fallon T.R."/>
            <person name="Shende V.V."/>
            <person name="Wierzbicki I.H."/>
            <person name="Pendleton A.L."/>
            <person name="Watervoot N.F."/>
            <person name="Auber R.P."/>
            <person name="Gonzalez D.J."/>
            <person name="Wisecaver J.H."/>
            <person name="Moore B.S."/>
        </authorList>
    </citation>
    <scope>NUCLEOTIDE SEQUENCE [LARGE SCALE GENOMIC DNA]</scope>
    <source>
        <strain evidence="2 3">12B1</strain>
    </source>
</reference>
<feature type="region of interest" description="Disordered" evidence="1">
    <location>
        <begin position="233"/>
        <end position="274"/>
    </location>
</feature>
<organism evidence="2 3">
    <name type="scientific">Prymnesium parvum</name>
    <name type="common">Toxic golden alga</name>
    <dbReference type="NCBI Taxonomy" id="97485"/>
    <lineage>
        <taxon>Eukaryota</taxon>
        <taxon>Haptista</taxon>
        <taxon>Haptophyta</taxon>
        <taxon>Prymnesiophyceae</taxon>
        <taxon>Prymnesiales</taxon>
        <taxon>Prymnesiaceae</taxon>
        <taxon>Prymnesium</taxon>
    </lineage>
</organism>
<sequence length="360" mass="40104">MRLHGILRCVRGLRLSYMFWLWRQTAERHHPRAQVVELAREVAMLRTHCSSRDETIKELSAQFAEARQTADSLSASLDKERTTLEARLSYRQEEVLELRSQLQRASVEMRGLSVHLTHVRVLILRQLFEHCSREALRVAVLTWSAAMRSASGGLTQSQLAQDHLELTHQFHLLKRRLDAALADKGRLQASAAARDRELQQEASALRSALLAAGASHQERVGGAGIQATNPAVSSLSTSMAGKDGRLDLPTVHDDERNRKVSSPPSSVRRGHNLPPEAMAEVLTLRRKLQAVHADNALLTQNFMMVKTRLSDVSAQREADHNSMQAVHARLEASMDLQLGQLARAHRSILRSATAITPPAI</sequence>
<evidence type="ECO:0000313" key="3">
    <source>
        <dbReference type="Proteomes" id="UP001515480"/>
    </source>
</evidence>
<feature type="compositionally biased region" description="Basic and acidic residues" evidence="1">
    <location>
        <begin position="242"/>
        <end position="258"/>
    </location>
</feature>
<evidence type="ECO:0008006" key="4">
    <source>
        <dbReference type="Google" id="ProtNLM"/>
    </source>
</evidence>
<dbReference type="Gene3D" id="1.20.5.1700">
    <property type="match status" value="1"/>
</dbReference>